<evidence type="ECO:0000313" key="3">
    <source>
        <dbReference type="Proteomes" id="UP001175271"/>
    </source>
</evidence>
<proteinExistence type="predicted"/>
<dbReference type="GO" id="GO:0020037">
    <property type="term" value="F:heme binding"/>
    <property type="evidence" value="ECO:0007669"/>
    <property type="project" value="InterPro"/>
</dbReference>
<gene>
    <name evidence="2" type="ORF">QR680_014128</name>
</gene>
<dbReference type="CDD" id="cd01040">
    <property type="entry name" value="Mb-like"/>
    <property type="match status" value="1"/>
</dbReference>
<feature type="compositionally biased region" description="Polar residues" evidence="1">
    <location>
        <begin position="527"/>
        <end position="537"/>
    </location>
</feature>
<dbReference type="Gene3D" id="1.10.490.10">
    <property type="entry name" value="Globins"/>
    <property type="match status" value="1"/>
</dbReference>
<organism evidence="2 3">
    <name type="scientific">Steinernema hermaphroditum</name>
    <dbReference type="NCBI Taxonomy" id="289476"/>
    <lineage>
        <taxon>Eukaryota</taxon>
        <taxon>Metazoa</taxon>
        <taxon>Ecdysozoa</taxon>
        <taxon>Nematoda</taxon>
        <taxon>Chromadorea</taxon>
        <taxon>Rhabditida</taxon>
        <taxon>Tylenchina</taxon>
        <taxon>Panagrolaimomorpha</taxon>
        <taxon>Strongyloidoidea</taxon>
        <taxon>Steinernematidae</taxon>
        <taxon>Steinernema</taxon>
    </lineage>
</organism>
<dbReference type="AlphaFoldDB" id="A0AA39IAI8"/>
<evidence type="ECO:0008006" key="4">
    <source>
        <dbReference type="Google" id="ProtNLM"/>
    </source>
</evidence>
<evidence type="ECO:0000313" key="2">
    <source>
        <dbReference type="EMBL" id="KAK0419409.1"/>
    </source>
</evidence>
<dbReference type="EMBL" id="JAUCMV010000002">
    <property type="protein sequence ID" value="KAK0419409.1"/>
    <property type="molecule type" value="Genomic_DNA"/>
</dbReference>
<feature type="region of interest" description="Disordered" evidence="1">
    <location>
        <begin position="300"/>
        <end position="327"/>
    </location>
</feature>
<feature type="compositionally biased region" description="Low complexity" evidence="1">
    <location>
        <begin position="152"/>
        <end position="171"/>
    </location>
</feature>
<dbReference type="Proteomes" id="UP001175271">
    <property type="component" value="Unassembled WGS sequence"/>
</dbReference>
<feature type="compositionally biased region" description="Polar residues" evidence="1">
    <location>
        <begin position="102"/>
        <end position="114"/>
    </location>
</feature>
<sequence>MSNYSLRNGADSPLPIGDIPVTPEGDYKTPHETPRAFFANGGEFRRAPRLRLQGRSLSARDPSYDFDSSPPPLRQHSPFRSKGRLLPNTPPEEAAMYEKNGRQQQTHGFWQLSPSEERIRRTRRQLSVNEDYEYGSHSLSPSPRLSPRHSPRASSNCSPSSPTPPTSTHASAQYLSVNPEDHLPRPPQEFRPSRDAATYRRMNFSRSAQHSMGQRDSRLQADHPQFSSSFDSGCSIQAGISKSPNGNIRRSGPFRTDSTTSEDTCLETNDNQLSHAGSSGSLHIFNRTKKNDRIKPCQRGYRSASANTKVAQKGTVSPPKLSTKKTPNISQSAQSIILYCMENARADTAGRIIMRMAHKRDDFAQFIANLSQQQWQEMVSNLREYLNDVVKHIHSADKIREVSYQFGINQVPKRSWGFKADFFAVMANALTTECVFLDGAAHQPTEAIEAWAELVELMFSNVRDGYYQQIRYLRKNSHCFSSANFSQSSDQSVDSSEPTNGSTASLSLPTSTARQNSDSSYSFSYSPNTTAPHASTIQPVSSPGVVIRF</sequence>
<accession>A0AA39IAI8</accession>
<evidence type="ECO:0000256" key="1">
    <source>
        <dbReference type="SAM" id="MobiDB-lite"/>
    </source>
</evidence>
<feature type="compositionally biased region" description="Low complexity" evidence="1">
    <location>
        <begin position="486"/>
        <end position="526"/>
    </location>
</feature>
<feature type="compositionally biased region" description="Low complexity" evidence="1">
    <location>
        <begin position="136"/>
        <end position="145"/>
    </location>
</feature>
<dbReference type="GO" id="GO:0019825">
    <property type="term" value="F:oxygen binding"/>
    <property type="evidence" value="ECO:0007669"/>
    <property type="project" value="InterPro"/>
</dbReference>
<protein>
    <recommendedName>
        <fullName evidence="4">Globin family profile domain-containing protein</fullName>
    </recommendedName>
</protein>
<feature type="compositionally biased region" description="Polar residues" evidence="1">
    <location>
        <begin position="225"/>
        <end position="248"/>
    </location>
</feature>
<comment type="caution">
    <text evidence="2">The sequence shown here is derived from an EMBL/GenBank/DDBJ whole genome shotgun (WGS) entry which is preliminary data.</text>
</comment>
<name>A0AA39IAI8_9BILA</name>
<dbReference type="InterPro" id="IPR012292">
    <property type="entry name" value="Globin/Proto"/>
</dbReference>
<feature type="region of interest" description="Disordered" evidence="1">
    <location>
        <begin position="486"/>
        <end position="537"/>
    </location>
</feature>
<reference evidence="2" key="1">
    <citation type="submission" date="2023-06" db="EMBL/GenBank/DDBJ databases">
        <title>Genomic analysis of the entomopathogenic nematode Steinernema hermaphroditum.</title>
        <authorList>
            <person name="Schwarz E.M."/>
            <person name="Heppert J.K."/>
            <person name="Baniya A."/>
            <person name="Schwartz H.T."/>
            <person name="Tan C.-H."/>
            <person name="Antoshechkin I."/>
            <person name="Sternberg P.W."/>
            <person name="Goodrich-Blair H."/>
            <person name="Dillman A.R."/>
        </authorList>
    </citation>
    <scope>NUCLEOTIDE SEQUENCE</scope>
    <source>
        <strain evidence="2">PS9179</strain>
        <tissue evidence="2">Whole animal</tissue>
    </source>
</reference>
<keyword evidence="3" id="KW-1185">Reference proteome</keyword>
<feature type="compositionally biased region" description="Basic and acidic residues" evidence="1">
    <location>
        <begin position="25"/>
        <end position="34"/>
    </location>
</feature>
<feature type="region of interest" description="Disordered" evidence="1">
    <location>
        <begin position="1"/>
        <end position="171"/>
    </location>
</feature>
<dbReference type="InterPro" id="IPR044399">
    <property type="entry name" value="Mb-like_M"/>
</dbReference>
<feature type="region of interest" description="Disordered" evidence="1">
    <location>
        <begin position="206"/>
        <end position="264"/>
    </location>
</feature>